<comment type="cofactor">
    <cofactor evidence="2">
        <name>Mg(2+)</name>
        <dbReference type="ChEBI" id="CHEBI:18420"/>
    </cofactor>
</comment>
<evidence type="ECO:0000256" key="2">
    <source>
        <dbReference type="ARBA" id="ARBA00001946"/>
    </source>
</evidence>
<dbReference type="GO" id="GO:0006637">
    <property type="term" value="P:acyl-CoA metabolic process"/>
    <property type="evidence" value="ECO:0007669"/>
    <property type="project" value="UniProtKB-ARBA"/>
</dbReference>
<evidence type="ECO:0000256" key="6">
    <source>
        <dbReference type="ARBA" id="ARBA00023211"/>
    </source>
</evidence>
<reference evidence="10" key="1">
    <citation type="journal article" date="2016" name="Nat. Biotechnol.">
        <title>Sequencing wild and cultivated cassava and related species reveals extensive interspecific hybridization and genetic diversity.</title>
        <authorList>
            <person name="Bredeson J.V."/>
            <person name="Lyons J.B."/>
            <person name="Prochnik S.E."/>
            <person name="Wu G.A."/>
            <person name="Ha C.M."/>
            <person name="Edsinger-Gonzales E."/>
            <person name="Grimwood J."/>
            <person name="Schmutz J."/>
            <person name="Rabbi I.Y."/>
            <person name="Egesi C."/>
            <person name="Nauluvula P."/>
            <person name="Lebot V."/>
            <person name="Ndunguru J."/>
            <person name="Mkamilo G."/>
            <person name="Bart R.S."/>
            <person name="Setter T.L."/>
            <person name="Gleadow R.M."/>
            <person name="Kulakow P."/>
            <person name="Ferguson M.E."/>
            <person name="Rounsley S."/>
            <person name="Rokhsar D.S."/>
        </authorList>
    </citation>
    <scope>NUCLEOTIDE SEQUENCE [LARGE SCALE GENOMIC DNA]</scope>
    <source>
        <strain evidence="10">cv. AM560-2</strain>
    </source>
</reference>
<dbReference type="AlphaFoldDB" id="A0A2C9V9R8"/>
<feature type="region of interest" description="Disordered" evidence="7">
    <location>
        <begin position="64"/>
        <end position="83"/>
    </location>
</feature>
<feature type="compositionally biased region" description="Basic and acidic residues" evidence="7">
    <location>
        <begin position="64"/>
        <end position="77"/>
    </location>
</feature>
<evidence type="ECO:0000256" key="3">
    <source>
        <dbReference type="ARBA" id="ARBA00022723"/>
    </source>
</evidence>
<dbReference type="GO" id="GO:0010945">
    <property type="term" value="F:coenzyme A diphosphatase activity"/>
    <property type="evidence" value="ECO:0007669"/>
    <property type="project" value="InterPro"/>
</dbReference>
<dbReference type="EMBL" id="CM004395">
    <property type="protein sequence ID" value="OAY41525.1"/>
    <property type="molecule type" value="Genomic_DNA"/>
</dbReference>
<dbReference type="GO" id="GO:0015938">
    <property type="term" value="P:coenzyme A catabolic process"/>
    <property type="evidence" value="ECO:0000318"/>
    <property type="project" value="GO_Central"/>
</dbReference>
<dbReference type="GO" id="GO:0005737">
    <property type="term" value="C:cytoplasm"/>
    <property type="evidence" value="ECO:0007669"/>
    <property type="project" value="UniProtKB-ARBA"/>
</dbReference>
<comment type="caution">
    <text evidence="9">The sequence shown here is derived from an EMBL/GenBank/DDBJ whole genome shotgun (WGS) entry which is preliminary data.</text>
</comment>
<keyword evidence="6" id="KW-0464">Manganese</keyword>
<dbReference type="Gene3D" id="3.90.79.10">
    <property type="entry name" value="Nucleoside Triphosphate Pyrophosphohydrolase"/>
    <property type="match status" value="1"/>
</dbReference>
<dbReference type="Proteomes" id="UP000091857">
    <property type="component" value="Chromosome 9"/>
</dbReference>
<accession>A0A2C9V9R8</accession>
<gene>
    <name evidence="9" type="ORF">MANES_09G109100v8</name>
</gene>
<dbReference type="FunFam" id="3.90.79.10:FF:000036">
    <property type="entry name" value="Nudix hydrolase 11"/>
    <property type="match status" value="1"/>
</dbReference>
<dbReference type="GO" id="GO:0008893">
    <property type="term" value="F:guanosine-3',5'-bis(diphosphate) 3'-diphosphatase activity"/>
    <property type="evidence" value="ECO:0007669"/>
    <property type="project" value="UniProtKB-ARBA"/>
</dbReference>
<dbReference type="GO" id="GO:0046872">
    <property type="term" value="F:metal ion binding"/>
    <property type="evidence" value="ECO:0007669"/>
    <property type="project" value="UniProtKB-KW"/>
</dbReference>
<dbReference type="InterPro" id="IPR000086">
    <property type="entry name" value="NUDIX_hydrolase_dom"/>
</dbReference>
<dbReference type="OrthoDB" id="206213at2759"/>
<dbReference type="CDD" id="cd03426">
    <property type="entry name" value="NUDIX_CoAse_Nudt7"/>
    <property type="match status" value="1"/>
</dbReference>
<evidence type="ECO:0000313" key="9">
    <source>
        <dbReference type="EMBL" id="OAY41525.1"/>
    </source>
</evidence>
<keyword evidence="5" id="KW-0460">Magnesium</keyword>
<evidence type="ECO:0000313" key="10">
    <source>
        <dbReference type="Proteomes" id="UP000091857"/>
    </source>
</evidence>
<dbReference type="SUPFAM" id="SSF55811">
    <property type="entry name" value="Nudix"/>
    <property type="match status" value="1"/>
</dbReference>
<dbReference type="InterPro" id="IPR015797">
    <property type="entry name" value="NUDIX_hydrolase-like_dom_sf"/>
</dbReference>
<sequence>MHVNNLPTSNYDVALAPSVPSTCMETDMAFSTEDVYGSSTLQKLAKQLQFSTPIGFRQVDKQFGEATGSKHEQKDSSSAEENDNLSFLNWRKTRAAVLICLFEGHEGELRVILTKRSMKLSSHPGDVALPGGKMEEGDADDSATALREAMEEIGLDPHLVKVVAKLEPFISQHKLRVVPVVGLLSRIEDFKPVLNTDEVDAIFDVPLDMFLKEENHGWEEKQWMEWKYVVHLFEFTSEQGVFKIWGLTASILVQAASIIYQRIPCFRQHLPDFQQLHKSLNYETSQLQ</sequence>
<keyword evidence="4" id="KW-0378">Hydrolase</keyword>
<keyword evidence="10" id="KW-1185">Reference proteome</keyword>
<dbReference type="PROSITE" id="PS51462">
    <property type="entry name" value="NUDIX"/>
    <property type="match status" value="1"/>
</dbReference>
<evidence type="ECO:0000256" key="1">
    <source>
        <dbReference type="ARBA" id="ARBA00001936"/>
    </source>
</evidence>
<name>A0A2C9V9R8_MANES</name>
<dbReference type="STRING" id="3983.A0A2C9V9R8"/>
<dbReference type="GO" id="GO:0015937">
    <property type="term" value="P:coenzyme A biosynthetic process"/>
    <property type="evidence" value="ECO:0007669"/>
    <property type="project" value="UniProtKB-ARBA"/>
</dbReference>
<dbReference type="Gramene" id="Manes.09G109100.1.v8.1">
    <property type="protein sequence ID" value="Manes.09G109100.1.v8.1.CDS"/>
    <property type="gene ID" value="Manes.09G109100.v8.1"/>
</dbReference>
<evidence type="ECO:0000256" key="7">
    <source>
        <dbReference type="SAM" id="MobiDB-lite"/>
    </source>
</evidence>
<evidence type="ECO:0000256" key="4">
    <source>
        <dbReference type="ARBA" id="ARBA00022801"/>
    </source>
</evidence>
<organism evidence="9 10">
    <name type="scientific">Manihot esculenta</name>
    <name type="common">Cassava</name>
    <name type="synonym">Jatropha manihot</name>
    <dbReference type="NCBI Taxonomy" id="3983"/>
    <lineage>
        <taxon>Eukaryota</taxon>
        <taxon>Viridiplantae</taxon>
        <taxon>Streptophyta</taxon>
        <taxon>Embryophyta</taxon>
        <taxon>Tracheophyta</taxon>
        <taxon>Spermatophyta</taxon>
        <taxon>Magnoliopsida</taxon>
        <taxon>eudicotyledons</taxon>
        <taxon>Gunneridae</taxon>
        <taxon>Pentapetalae</taxon>
        <taxon>rosids</taxon>
        <taxon>fabids</taxon>
        <taxon>Malpighiales</taxon>
        <taxon>Euphorbiaceae</taxon>
        <taxon>Crotonoideae</taxon>
        <taxon>Manihoteae</taxon>
        <taxon>Manihot</taxon>
    </lineage>
</organism>
<keyword evidence="3" id="KW-0479">Metal-binding</keyword>
<dbReference type="PANTHER" id="PTHR12992">
    <property type="entry name" value="NUDIX HYDROLASE"/>
    <property type="match status" value="1"/>
</dbReference>
<protein>
    <recommendedName>
        <fullName evidence="8">Nudix hydrolase domain-containing protein</fullName>
    </recommendedName>
</protein>
<dbReference type="Pfam" id="PF00293">
    <property type="entry name" value="NUDIX"/>
    <property type="match status" value="1"/>
</dbReference>
<feature type="domain" description="Nudix hydrolase" evidence="8">
    <location>
        <begin position="92"/>
        <end position="228"/>
    </location>
</feature>
<comment type="cofactor">
    <cofactor evidence="1">
        <name>Mn(2+)</name>
        <dbReference type="ChEBI" id="CHEBI:29035"/>
    </cofactor>
</comment>
<proteinExistence type="predicted"/>
<evidence type="ECO:0000259" key="8">
    <source>
        <dbReference type="PROSITE" id="PS51462"/>
    </source>
</evidence>
<dbReference type="InterPro" id="IPR045121">
    <property type="entry name" value="CoAse"/>
</dbReference>
<evidence type="ECO:0000256" key="5">
    <source>
        <dbReference type="ARBA" id="ARBA00022842"/>
    </source>
</evidence>
<dbReference type="PANTHER" id="PTHR12992:SF26">
    <property type="entry name" value="NUDIX HYDROLASE 15, MITOCHONDRIAL-LIKE"/>
    <property type="match status" value="1"/>
</dbReference>